<organism evidence="14 15">
    <name type="scientific">Rhynchospora tenuis</name>
    <dbReference type="NCBI Taxonomy" id="198213"/>
    <lineage>
        <taxon>Eukaryota</taxon>
        <taxon>Viridiplantae</taxon>
        <taxon>Streptophyta</taxon>
        <taxon>Embryophyta</taxon>
        <taxon>Tracheophyta</taxon>
        <taxon>Spermatophyta</taxon>
        <taxon>Magnoliopsida</taxon>
        <taxon>Liliopsida</taxon>
        <taxon>Poales</taxon>
        <taxon>Cyperaceae</taxon>
        <taxon>Cyperoideae</taxon>
        <taxon>Rhynchosporeae</taxon>
        <taxon>Rhynchospora</taxon>
    </lineage>
</organism>
<dbReference type="PANTHER" id="PTHR47953">
    <property type="entry name" value="OS08G0105600 PROTEIN"/>
    <property type="match status" value="1"/>
</dbReference>
<keyword evidence="8 13" id="KW-0560">Oxidoreductase</keyword>
<comment type="subcellular location">
    <subcellularLocation>
        <location evidence="2">Membrane</location>
        <topology evidence="2">Single-pass membrane protein</topology>
    </subcellularLocation>
</comment>
<evidence type="ECO:0000256" key="6">
    <source>
        <dbReference type="ARBA" id="ARBA00022723"/>
    </source>
</evidence>
<dbReference type="PRINTS" id="PR00463">
    <property type="entry name" value="EP450I"/>
</dbReference>
<evidence type="ECO:0000256" key="10">
    <source>
        <dbReference type="ARBA" id="ARBA00023033"/>
    </source>
</evidence>
<comment type="similarity">
    <text evidence="3 13">Belongs to the cytochrome P450 family.</text>
</comment>
<dbReference type="AlphaFoldDB" id="A0AAD6EU81"/>
<evidence type="ECO:0000256" key="2">
    <source>
        <dbReference type="ARBA" id="ARBA00004167"/>
    </source>
</evidence>
<evidence type="ECO:0000313" key="15">
    <source>
        <dbReference type="Proteomes" id="UP001210211"/>
    </source>
</evidence>
<dbReference type="InterPro" id="IPR002401">
    <property type="entry name" value="Cyt_P450_E_grp-I"/>
</dbReference>
<evidence type="ECO:0000256" key="8">
    <source>
        <dbReference type="ARBA" id="ARBA00023002"/>
    </source>
</evidence>
<evidence type="ECO:0000256" key="7">
    <source>
        <dbReference type="ARBA" id="ARBA00022989"/>
    </source>
</evidence>
<protein>
    <recommendedName>
        <fullName evidence="16">Cytochrome P450</fullName>
    </recommendedName>
</protein>
<dbReference type="InterPro" id="IPR001128">
    <property type="entry name" value="Cyt_P450"/>
</dbReference>
<keyword evidence="15" id="KW-1185">Reference proteome</keyword>
<evidence type="ECO:0000256" key="4">
    <source>
        <dbReference type="ARBA" id="ARBA00022617"/>
    </source>
</evidence>
<dbReference type="FunFam" id="1.10.630.10:FF:000126">
    <property type="entry name" value="Predicted protein"/>
    <property type="match status" value="1"/>
</dbReference>
<accession>A0AAD6EU81</accession>
<dbReference type="GO" id="GO:0016020">
    <property type="term" value="C:membrane"/>
    <property type="evidence" value="ECO:0007669"/>
    <property type="project" value="UniProtKB-SubCell"/>
</dbReference>
<keyword evidence="6 12" id="KW-0479">Metal-binding</keyword>
<keyword evidence="9 12" id="KW-0408">Iron</keyword>
<dbReference type="PANTHER" id="PTHR47953:SF19">
    <property type="entry name" value="OS06G0641600 PROTEIN"/>
    <property type="match status" value="1"/>
</dbReference>
<dbReference type="GO" id="GO:0005506">
    <property type="term" value="F:iron ion binding"/>
    <property type="evidence" value="ECO:0007669"/>
    <property type="project" value="InterPro"/>
</dbReference>
<proteinExistence type="inferred from homology"/>
<sequence length="209" mass="23556">MDTVKAIIFDAVGGGTDTTGTVLHWTMSELVKSPRVMKKAQDEVQKLQGRKIVTESDLAELDFLHLVLKETLRLHPVAPLIPRVCQETFNISDFDIPKGTTVVVNLWAIGRDPKYWQDPEEFKPERFTAESKGKDDFEFFPFGAGRRICPGKAFGSAIVELTLANLLYHFNWELPCGMKPDELDMTEAFGVNVKRKLPLMLHAVPHKSC</sequence>
<evidence type="ECO:0000313" key="14">
    <source>
        <dbReference type="EMBL" id="KAJ3701412.1"/>
    </source>
</evidence>
<evidence type="ECO:0000256" key="5">
    <source>
        <dbReference type="ARBA" id="ARBA00022692"/>
    </source>
</evidence>
<dbReference type="Pfam" id="PF00067">
    <property type="entry name" value="p450"/>
    <property type="match status" value="1"/>
</dbReference>
<dbReference type="InterPro" id="IPR017972">
    <property type="entry name" value="Cyt_P450_CS"/>
</dbReference>
<dbReference type="InterPro" id="IPR036396">
    <property type="entry name" value="Cyt_P450_sf"/>
</dbReference>
<dbReference type="GO" id="GO:0004497">
    <property type="term" value="F:monooxygenase activity"/>
    <property type="evidence" value="ECO:0007669"/>
    <property type="project" value="UniProtKB-KW"/>
</dbReference>
<comment type="caution">
    <text evidence="14">The sequence shown here is derived from an EMBL/GenBank/DDBJ whole genome shotgun (WGS) entry which is preliminary data.</text>
</comment>
<dbReference type="SUPFAM" id="SSF48264">
    <property type="entry name" value="Cytochrome P450"/>
    <property type="match status" value="1"/>
</dbReference>
<dbReference type="InterPro" id="IPR052306">
    <property type="entry name" value="CYP450_71D"/>
</dbReference>
<evidence type="ECO:0000256" key="13">
    <source>
        <dbReference type="RuleBase" id="RU000461"/>
    </source>
</evidence>
<evidence type="ECO:0000256" key="12">
    <source>
        <dbReference type="PIRSR" id="PIRSR602401-1"/>
    </source>
</evidence>
<dbReference type="Proteomes" id="UP001210211">
    <property type="component" value="Unassembled WGS sequence"/>
</dbReference>
<keyword evidence="5" id="KW-0812">Transmembrane</keyword>
<dbReference type="GO" id="GO:0016705">
    <property type="term" value="F:oxidoreductase activity, acting on paired donors, with incorporation or reduction of molecular oxygen"/>
    <property type="evidence" value="ECO:0007669"/>
    <property type="project" value="InterPro"/>
</dbReference>
<dbReference type="EMBL" id="JAMRDG010000001">
    <property type="protein sequence ID" value="KAJ3701412.1"/>
    <property type="molecule type" value="Genomic_DNA"/>
</dbReference>
<reference evidence="14 15" key="1">
    <citation type="journal article" date="2022" name="Cell">
        <title>Repeat-based holocentromeres influence genome architecture and karyotype evolution.</title>
        <authorList>
            <person name="Hofstatter P.G."/>
            <person name="Thangavel G."/>
            <person name="Lux T."/>
            <person name="Neumann P."/>
            <person name="Vondrak T."/>
            <person name="Novak P."/>
            <person name="Zhang M."/>
            <person name="Costa L."/>
            <person name="Castellani M."/>
            <person name="Scott A."/>
            <person name="Toegelov H."/>
            <person name="Fuchs J."/>
            <person name="Mata-Sucre Y."/>
            <person name="Dias Y."/>
            <person name="Vanzela A.L.L."/>
            <person name="Huettel B."/>
            <person name="Almeida C.C.S."/>
            <person name="Simkova H."/>
            <person name="Souza G."/>
            <person name="Pedrosa-Harand A."/>
            <person name="Macas J."/>
            <person name="Mayer K.F.X."/>
            <person name="Houben A."/>
            <person name="Marques A."/>
        </authorList>
    </citation>
    <scope>NUCLEOTIDE SEQUENCE [LARGE SCALE GENOMIC DNA]</scope>
    <source>
        <strain evidence="14">RhyTen1mFocal</strain>
    </source>
</reference>
<evidence type="ECO:0000256" key="11">
    <source>
        <dbReference type="ARBA" id="ARBA00023136"/>
    </source>
</evidence>
<evidence type="ECO:0000256" key="9">
    <source>
        <dbReference type="ARBA" id="ARBA00023004"/>
    </source>
</evidence>
<name>A0AAD6EU81_9POAL</name>
<keyword evidence="11" id="KW-0472">Membrane</keyword>
<dbReference type="GO" id="GO:0020037">
    <property type="term" value="F:heme binding"/>
    <property type="evidence" value="ECO:0007669"/>
    <property type="project" value="InterPro"/>
</dbReference>
<evidence type="ECO:0008006" key="16">
    <source>
        <dbReference type="Google" id="ProtNLM"/>
    </source>
</evidence>
<keyword evidence="10 13" id="KW-0503">Monooxygenase</keyword>
<comment type="cofactor">
    <cofactor evidence="1 12">
        <name>heme</name>
        <dbReference type="ChEBI" id="CHEBI:30413"/>
    </cofactor>
</comment>
<evidence type="ECO:0000256" key="3">
    <source>
        <dbReference type="ARBA" id="ARBA00010617"/>
    </source>
</evidence>
<dbReference type="PROSITE" id="PS00086">
    <property type="entry name" value="CYTOCHROME_P450"/>
    <property type="match status" value="1"/>
</dbReference>
<feature type="binding site" description="axial binding residue" evidence="12">
    <location>
        <position position="149"/>
    </location>
    <ligand>
        <name>heme</name>
        <dbReference type="ChEBI" id="CHEBI:30413"/>
    </ligand>
    <ligandPart>
        <name>Fe</name>
        <dbReference type="ChEBI" id="CHEBI:18248"/>
    </ligandPart>
</feature>
<gene>
    <name evidence="14" type="ORF">LUZ61_005117</name>
</gene>
<keyword evidence="4 12" id="KW-0349">Heme</keyword>
<dbReference type="PRINTS" id="PR00385">
    <property type="entry name" value="P450"/>
</dbReference>
<evidence type="ECO:0000256" key="1">
    <source>
        <dbReference type="ARBA" id="ARBA00001971"/>
    </source>
</evidence>
<keyword evidence="7" id="KW-1133">Transmembrane helix</keyword>
<dbReference type="Gene3D" id="1.10.630.10">
    <property type="entry name" value="Cytochrome P450"/>
    <property type="match status" value="1"/>
</dbReference>